<evidence type="ECO:0000256" key="1">
    <source>
        <dbReference type="ARBA" id="ARBA00004496"/>
    </source>
</evidence>
<evidence type="ECO:0000259" key="10">
    <source>
        <dbReference type="Pfam" id="PF00712"/>
    </source>
</evidence>
<keyword evidence="4 9" id="KW-0808">Transferase</keyword>
<organism evidence="13 14">
    <name type="scientific">Eiseniibacteriota bacterium</name>
    <dbReference type="NCBI Taxonomy" id="2212470"/>
    <lineage>
        <taxon>Bacteria</taxon>
        <taxon>Candidatus Eiseniibacteriota</taxon>
    </lineage>
</organism>
<dbReference type="GO" id="GO:0006271">
    <property type="term" value="P:DNA strand elongation involved in DNA replication"/>
    <property type="evidence" value="ECO:0007669"/>
    <property type="project" value="TreeGrafter"/>
</dbReference>
<evidence type="ECO:0000256" key="8">
    <source>
        <dbReference type="ARBA" id="ARBA00023125"/>
    </source>
</evidence>
<evidence type="ECO:0000259" key="12">
    <source>
        <dbReference type="Pfam" id="PF02768"/>
    </source>
</evidence>
<keyword evidence="6 9" id="KW-0235">DNA replication</keyword>
<dbReference type="PIRSF" id="PIRSF000804">
    <property type="entry name" value="DNA_pol_III_b"/>
    <property type="match status" value="1"/>
</dbReference>
<dbReference type="CDD" id="cd00140">
    <property type="entry name" value="beta_clamp"/>
    <property type="match status" value="1"/>
</dbReference>
<dbReference type="PANTHER" id="PTHR30478">
    <property type="entry name" value="DNA POLYMERASE III SUBUNIT BETA"/>
    <property type="match status" value="1"/>
</dbReference>
<proteinExistence type="inferred from homology"/>
<dbReference type="EMBL" id="VGIY01000048">
    <property type="protein sequence ID" value="MBM3316854.1"/>
    <property type="molecule type" value="Genomic_DNA"/>
</dbReference>
<evidence type="ECO:0000313" key="14">
    <source>
        <dbReference type="Proteomes" id="UP000748308"/>
    </source>
</evidence>
<feature type="domain" description="DNA polymerase III beta sliding clamp C-terminal" evidence="12">
    <location>
        <begin position="244"/>
        <end position="365"/>
    </location>
</feature>
<dbReference type="InterPro" id="IPR046938">
    <property type="entry name" value="DNA_clamp_sf"/>
</dbReference>
<evidence type="ECO:0000256" key="7">
    <source>
        <dbReference type="ARBA" id="ARBA00022932"/>
    </source>
</evidence>
<dbReference type="GO" id="GO:0008408">
    <property type="term" value="F:3'-5' exonuclease activity"/>
    <property type="evidence" value="ECO:0007669"/>
    <property type="project" value="InterPro"/>
</dbReference>
<evidence type="ECO:0000256" key="5">
    <source>
        <dbReference type="ARBA" id="ARBA00022695"/>
    </source>
</evidence>
<evidence type="ECO:0000256" key="3">
    <source>
        <dbReference type="ARBA" id="ARBA00022490"/>
    </source>
</evidence>
<sequence length="374" mass="40929">MKFSTSQSGFQKALHLVASVVPGKSTLPILETVLVEVSPAGEVTLTATDLDISVRVQRAGEVEEGGRVAVAARRLHDVVRELRDAEISLTGEESGLTLRCASGRYRFVGAPVDDFPGLPEIPDQKPLQVDPAKMERMVRQTLYAVSTDETRPELTGLFLSISDDQMSMVATNGHRLARASLSGAFKQKREMLLPPKALNQLLRLIGDADGPLEISGSKNYARIRIGSTQLYSRLLEGPFPDYEKVIPKSNPLRAVVRREDLLASLRRILVLSDSQTRQVKIMLEPGRLQIMAQYQGAGEAQEELPVDYDGTPLTIGYNGGYLLEMLKTFDGERVEMAFQSAVSAGLFKPAELQPDEDLLCLVMPLRLPGDDAAG</sequence>
<dbReference type="SUPFAM" id="SSF55979">
    <property type="entry name" value="DNA clamp"/>
    <property type="match status" value="3"/>
</dbReference>
<dbReference type="Pfam" id="PF02768">
    <property type="entry name" value="DNA_pol3_beta_3"/>
    <property type="match status" value="1"/>
</dbReference>
<dbReference type="Pfam" id="PF00712">
    <property type="entry name" value="DNA_pol3_beta"/>
    <property type="match status" value="1"/>
</dbReference>
<gene>
    <name evidence="13" type="primary">dnaN</name>
    <name evidence="13" type="ORF">FJY75_03280</name>
</gene>
<dbReference type="AlphaFoldDB" id="A0A937XA47"/>
<comment type="function">
    <text evidence="9">Confers DNA tethering and processivity to DNA polymerases and other proteins. Acts as a clamp, forming a ring around DNA (a reaction catalyzed by the clamp-loading complex) which diffuses in an ATP-independent manner freely and bidirectionally along dsDNA. Initially characterized for its ability to contact the catalytic subunit of DNA polymerase III (Pol III), a complex, multichain enzyme responsible for most of the replicative synthesis in bacteria; Pol III exhibits 3'-5' exonuclease proofreading activity. The beta chain is required for initiation of replication as well as for processivity of DNA replication.</text>
</comment>
<evidence type="ECO:0000256" key="9">
    <source>
        <dbReference type="PIRNR" id="PIRNR000804"/>
    </source>
</evidence>
<dbReference type="GO" id="GO:0003887">
    <property type="term" value="F:DNA-directed DNA polymerase activity"/>
    <property type="evidence" value="ECO:0007669"/>
    <property type="project" value="UniProtKB-UniRule"/>
</dbReference>
<comment type="subcellular location">
    <subcellularLocation>
        <location evidence="1 9">Cytoplasm</location>
    </subcellularLocation>
</comment>
<comment type="subunit">
    <text evidence="9">Forms a ring-shaped head-to-tail homodimer around DNA.</text>
</comment>
<dbReference type="SMART" id="SM00480">
    <property type="entry name" value="POL3Bc"/>
    <property type="match status" value="1"/>
</dbReference>
<name>A0A937XA47_UNCEI</name>
<keyword evidence="3 9" id="KW-0963">Cytoplasm</keyword>
<evidence type="ECO:0000256" key="4">
    <source>
        <dbReference type="ARBA" id="ARBA00022679"/>
    </source>
</evidence>
<dbReference type="GO" id="GO:0009360">
    <property type="term" value="C:DNA polymerase III complex"/>
    <property type="evidence" value="ECO:0007669"/>
    <property type="project" value="InterPro"/>
</dbReference>
<keyword evidence="8" id="KW-0238">DNA-binding</keyword>
<dbReference type="InterPro" id="IPR022637">
    <property type="entry name" value="DNA_polIII_beta_cen"/>
</dbReference>
<dbReference type="InterPro" id="IPR001001">
    <property type="entry name" value="DNA_polIII_beta"/>
</dbReference>
<reference evidence="13" key="1">
    <citation type="submission" date="2019-03" db="EMBL/GenBank/DDBJ databases">
        <title>Lake Tanganyika Metagenome-Assembled Genomes (MAGs).</title>
        <authorList>
            <person name="Tran P."/>
        </authorList>
    </citation>
    <scope>NUCLEOTIDE SEQUENCE</scope>
    <source>
        <strain evidence="13">M_DeepCast_400m_m2_100</strain>
    </source>
</reference>
<dbReference type="GO" id="GO:0003677">
    <property type="term" value="F:DNA binding"/>
    <property type="evidence" value="ECO:0007669"/>
    <property type="project" value="UniProtKB-UniRule"/>
</dbReference>
<dbReference type="Pfam" id="PF02767">
    <property type="entry name" value="DNA_pol3_beta_2"/>
    <property type="match status" value="1"/>
</dbReference>
<keyword evidence="5 9" id="KW-0548">Nucleotidyltransferase</keyword>
<dbReference type="InterPro" id="IPR022634">
    <property type="entry name" value="DNA_polIII_beta_N"/>
</dbReference>
<comment type="caution">
    <text evidence="13">The sequence shown here is derived from an EMBL/GenBank/DDBJ whole genome shotgun (WGS) entry which is preliminary data.</text>
</comment>
<accession>A0A937XA47</accession>
<dbReference type="Gene3D" id="3.70.10.10">
    <property type="match status" value="1"/>
</dbReference>
<dbReference type="InterPro" id="IPR022635">
    <property type="entry name" value="DNA_polIII_beta_C"/>
</dbReference>
<comment type="similarity">
    <text evidence="2 9">Belongs to the beta sliding clamp family.</text>
</comment>
<dbReference type="GO" id="GO:0005737">
    <property type="term" value="C:cytoplasm"/>
    <property type="evidence" value="ECO:0007669"/>
    <property type="project" value="UniProtKB-SubCell"/>
</dbReference>
<feature type="domain" description="DNA polymerase III beta sliding clamp N-terminal" evidence="10">
    <location>
        <begin position="1"/>
        <end position="119"/>
    </location>
</feature>
<evidence type="ECO:0000256" key="2">
    <source>
        <dbReference type="ARBA" id="ARBA00010752"/>
    </source>
</evidence>
<evidence type="ECO:0000259" key="11">
    <source>
        <dbReference type="Pfam" id="PF02767"/>
    </source>
</evidence>
<protein>
    <recommendedName>
        <fullName evidence="9">Beta sliding clamp</fullName>
    </recommendedName>
</protein>
<keyword evidence="7 9" id="KW-0239">DNA-directed DNA polymerase</keyword>
<dbReference type="Proteomes" id="UP000748308">
    <property type="component" value="Unassembled WGS sequence"/>
</dbReference>
<dbReference type="NCBIfam" id="TIGR00663">
    <property type="entry name" value="dnan"/>
    <property type="match status" value="1"/>
</dbReference>
<dbReference type="Gene3D" id="3.10.150.10">
    <property type="entry name" value="DNA Polymerase III, subunit A, domain 2"/>
    <property type="match status" value="1"/>
</dbReference>
<evidence type="ECO:0000256" key="6">
    <source>
        <dbReference type="ARBA" id="ARBA00022705"/>
    </source>
</evidence>
<evidence type="ECO:0000313" key="13">
    <source>
        <dbReference type="EMBL" id="MBM3316854.1"/>
    </source>
</evidence>
<feature type="domain" description="DNA polymerase III beta sliding clamp central" evidence="11">
    <location>
        <begin position="129"/>
        <end position="241"/>
    </location>
</feature>
<dbReference type="PANTHER" id="PTHR30478:SF0">
    <property type="entry name" value="BETA SLIDING CLAMP"/>
    <property type="match status" value="1"/>
</dbReference>